<evidence type="ECO:0000313" key="2">
    <source>
        <dbReference type="Proteomes" id="UP000823775"/>
    </source>
</evidence>
<protein>
    <submittedName>
        <fullName evidence="1">Uncharacterized protein</fullName>
    </submittedName>
</protein>
<keyword evidence="2" id="KW-1185">Reference proteome</keyword>
<sequence>DLPGPFCMLDLEWYTFISLPMIKEEDLREARKDPFGRVFSYAAEHATKFSECAICLAE</sequence>
<dbReference type="Proteomes" id="UP000823775">
    <property type="component" value="Unassembled WGS sequence"/>
</dbReference>
<name>A0ABS8SSZ9_DATST</name>
<reference evidence="1 2" key="1">
    <citation type="journal article" date="2021" name="BMC Genomics">
        <title>Datura genome reveals duplications of psychoactive alkaloid biosynthetic genes and high mutation rate following tissue culture.</title>
        <authorList>
            <person name="Rajewski A."/>
            <person name="Carter-House D."/>
            <person name="Stajich J."/>
            <person name="Litt A."/>
        </authorList>
    </citation>
    <scope>NUCLEOTIDE SEQUENCE [LARGE SCALE GENOMIC DNA]</scope>
    <source>
        <strain evidence="1">AR-01</strain>
    </source>
</reference>
<gene>
    <name evidence="1" type="ORF">HAX54_047872</name>
</gene>
<accession>A0ABS8SSZ9</accession>
<comment type="caution">
    <text evidence="1">The sequence shown here is derived from an EMBL/GenBank/DDBJ whole genome shotgun (WGS) entry which is preliminary data.</text>
</comment>
<proteinExistence type="predicted"/>
<evidence type="ECO:0000313" key="1">
    <source>
        <dbReference type="EMBL" id="MCD7462155.1"/>
    </source>
</evidence>
<dbReference type="EMBL" id="JACEIK010000781">
    <property type="protein sequence ID" value="MCD7462155.1"/>
    <property type="molecule type" value="Genomic_DNA"/>
</dbReference>
<organism evidence="1 2">
    <name type="scientific">Datura stramonium</name>
    <name type="common">Jimsonweed</name>
    <name type="synonym">Common thornapple</name>
    <dbReference type="NCBI Taxonomy" id="4076"/>
    <lineage>
        <taxon>Eukaryota</taxon>
        <taxon>Viridiplantae</taxon>
        <taxon>Streptophyta</taxon>
        <taxon>Embryophyta</taxon>
        <taxon>Tracheophyta</taxon>
        <taxon>Spermatophyta</taxon>
        <taxon>Magnoliopsida</taxon>
        <taxon>eudicotyledons</taxon>
        <taxon>Gunneridae</taxon>
        <taxon>Pentapetalae</taxon>
        <taxon>asterids</taxon>
        <taxon>lamiids</taxon>
        <taxon>Solanales</taxon>
        <taxon>Solanaceae</taxon>
        <taxon>Solanoideae</taxon>
        <taxon>Datureae</taxon>
        <taxon>Datura</taxon>
    </lineage>
</organism>
<feature type="non-terminal residue" evidence="1">
    <location>
        <position position="1"/>
    </location>
</feature>